<reference evidence="1" key="1">
    <citation type="journal article" date="2022" name="bioRxiv">
        <title>Sequencing and chromosome-scale assembly of the giantPleurodeles waltlgenome.</title>
        <authorList>
            <person name="Brown T."/>
            <person name="Elewa A."/>
            <person name="Iarovenko S."/>
            <person name="Subramanian E."/>
            <person name="Araus A.J."/>
            <person name="Petzold A."/>
            <person name="Susuki M."/>
            <person name="Suzuki K.-i.T."/>
            <person name="Hayashi T."/>
            <person name="Toyoda A."/>
            <person name="Oliveira C."/>
            <person name="Osipova E."/>
            <person name="Leigh N.D."/>
            <person name="Simon A."/>
            <person name="Yun M.H."/>
        </authorList>
    </citation>
    <scope>NUCLEOTIDE SEQUENCE</scope>
    <source>
        <strain evidence="1">20211129_DDA</strain>
        <tissue evidence="1">Liver</tissue>
    </source>
</reference>
<evidence type="ECO:0000313" key="1">
    <source>
        <dbReference type="EMBL" id="KAJ1084071.1"/>
    </source>
</evidence>
<sequence length="98" mass="11095">MREMRTDKKVADDLQMWKDMLNTLAEPERKADGTGWQLGLPQTEGADVGRSRESYGLAAVKPVAILTFSGTTLRDNIKKSILSVYFNTKRVLFYEVQP</sequence>
<organism evidence="1 2">
    <name type="scientific">Pleurodeles waltl</name>
    <name type="common">Iberian ribbed newt</name>
    <dbReference type="NCBI Taxonomy" id="8319"/>
    <lineage>
        <taxon>Eukaryota</taxon>
        <taxon>Metazoa</taxon>
        <taxon>Chordata</taxon>
        <taxon>Craniata</taxon>
        <taxon>Vertebrata</taxon>
        <taxon>Euteleostomi</taxon>
        <taxon>Amphibia</taxon>
        <taxon>Batrachia</taxon>
        <taxon>Caudata</taxon>
        <taxon>Salamandroidea</taxon>
        <taxon>Salamandridae</taxon>
        <taxon>Pleurodelinae</taxon>
        <taxon>Pleurodeles</taxon>
    </lineage>
</organism>
<comment type="caution">
    <text evidence="1">The sequence shown here is derived from an EMBL/GenBank/DDBJ whole genome shotgun (WGS) entry which is preliminary data.</text>
</comment>
<dbReference type="Proteomes" id="UP001066276">
    <property type="component" value="Chromosome 12"/>
</dbReference>
<gene>
    <name evidence="1" type="ORF">NDU88_004225</name>
</gene>
<dbReference type="EMBL" id="JANPWB010000016">
    <property type="protein sequence ID" value="KAJ1084071.1"/>
    <property type="molecule type" value="Genomic_DNA"/>
</dbReference>
<dbReference type="AlphaFoldDB" id="A0AAV7KX30"/>
<evidence type="ECO:0000313" key="2">
    <source>
        <dbReference type="Proteomes" id="UP001066276"/>
    </source>
</evidence>
<name>A0AAV7KX30_PLEWA</name>
<keyword evidence="2" id="KW-1185">Reference proteome</keyword>
<protein>
    <submittedName>
        <fullName evidence="1">Uncharacterized protein</fullName>
    </submittedName>
</protein>
<accession>A0AAV7KX30</accession>
<proteinExistence type="predicted"/>